<dbReference type="PANTHER" id="PTHR30136:SF35">
    <property type="entry name" value="HTH-TYPE TRANSCRIPTIONAL REGULATOR RV1719"/>
    <property type="match status" value="1"/>
</dbReference>
<feature type="domain" description="HTH iclR-type" evidence="5">
    <location>
        <begin position="23"/>
        <end position="82"/>
    </location>
</feature>
<dbReference type="PATRIC" id="fig|1385369.3.peg.1322"/>
<dbReference type="PROSITE" id="PS51077">
    <property type="entry name" value="HTH_ICLR"/>
    <property type="match status" value="1"/>
</dbReference>
<dbReference type="AlphaFoldDB" id="W9HAL1"/>
<keyword evidence="1" id="KW-0805">Transcription regulation</keyword>
<dbReference type="STRING" id="1385369.N825_24965"/>
<dbReference type="InterPro" id="IPR050707">
    <property type="entry name" value="HTH_MetabolicPath_Reg"/>
</dbReference>
<dbReference type="RefSeq" id="WP_037448814.1">
    <property type="nucleotide sequence ID" value="NZ_AVFL01000003.1"/>
</dbReference>
<organism evidence="7 8">
    <name type="scientific">Skermanella stibiiresistens SB22</name>
    <dbReference type="NCBI Taxonomy" id="1385369"/>
    <lineage>
        <taxon>Bacteria</taxon>
        <taxon>Pseudomonadati</taxon>
        <taxon>Pseudomonadota</taxon>
        <taxon>Alphaproteobacteria</taxon>
        <taxon>Rhodospirillales</taxon>
        <taxon>Azospirillaceae</taxon>
        <taxon>Skermanella</taxon>
    </lineage>
</organism>
<evidence type="ECO:0000256" key="4">
    <source>
        <dbReference type="SAM" id="MobiDB-lite"/>
    </source>
</evidence>
<evidence type="ECO:0000313" key="7">
    <source>
        <dbReference type="EMBL" id="EWY41776.1"/>
    </source>
</evidence>
<name>W9HAL1_9PROT</name>
<proteinExistence type="predicted"/>
<dbReference type="GO" id="GO:0003700">
    <property type="term" value="F:DNA-binding transcription factor activity"/>
    <property type="evidence" value="ECO:0007669"/>
    <property type="project" value="TreeGrafter"/>
</dbReference>
<dbReference type="SUPFAM" id="SSF55781">
    <property type="entry name" value="GAF domain-like"/>
    <property type="match status" value="1"/>
</dbReference>
<dbReference type="PROSITE" id="PS51078">
    <property type="entry name" value="ICLR_ED"/>
    <property type="match status" value="1"/>
</dbReference>
<dbReference type="InterPro" id="IPR014757">
    <property type="entry name" value="Tscrpt_reg_IclR_C"/>
</dbReference>
<keyword evidence="3" id="KW-0804">Transcription</keyword>
<dbReference type="Pfam" id="PF01614">
    <property type="entry name" value="IclR_C"/>
    <property type="match status" value="1"/>
</dbReference>
<evidence type="ECO:0000256" key="3">
    <source>
        <dbReference type="ARBA" id="ARBA00023163"/>
    </source>
</evidence>
<dbReference type="SMART" id="SM00346">
    <property type="entry name" value="HTH_ICLR"/>
    <property type="match status" value="1"/>
</dbReference>
<dbReference type="Gene3D" id="1.10.10.10">
    <property type="entry name" value="Winged helix-like DNA-binding domain superfamily/Winged helix DNA-binding domain"/>
    <property type="match status" value="1"/>
</dbReference>
<dbReference type="InterPro" id="IPR036390">
    <property type="entry name" value="WH_DNA-bd_sf"/>
</dbReference>
<protein>
    <submittedName>
        <fullName evidence="7">Transcriptional regulator</fullName>
    </submittedName>
</protein>
<dbReference type="InterPro" id="IPR005471">
    <property type="entry name" value="Tscrpt_reg_IclR_N"/>
</dbReference>
<dbReference type="PANTHER" id="PTHR30136">
    <property type="entry name" value="HELIX-TURN-HELIX TRANSCRIPTIONAL REGULATOR, ICLR FAMILY"/>
    <property type="match status" value="1"/>
</dbReference>
<gene>
    <name evidence="7" type="ORF">N825_24965</name>
</gene>
<dbReference type="Pfam" id="PF09339">
    <property type="entry name" value="HTH_IclR"/>
    <property type="match status" value="1"/>
</dbReference>
<evidence type="ECO:0000259" key="5">
    <source>
        <dbReference type="PROSITE" id="PS51077"/>
    </source>
</evidence>
<feature type="domain" description="IclR-ED" evidence="6">
    <location>
        <begin position="83"/>
        <end position="269"/>
    </location>
</feature>
<keyword evidence="2" id="KW-0238">DNA-binding</keyword>
<accession>W9HAL1</accession>
<dbReference type="GO" id="GO:0045892">
    <property type="term" value="P:negative regulation of DNA-templated transcription"/>
    <property type="evidence" value="ECO:0007669"/>
    <property type="project" value="TreeGrafter"/>
</dbReference>
<dbReference type="GO" id="GO:0003677">
    <property type="term" value="F:DNA binding"/>
    <property type="evidence" value="ECO:0007669"/>
    <property type="project" value="UniProtKB-KW"/>
</dbReference>
<dbReference type="Gene3D" id="3.30.450.40">
    <property type="match status" value="1"/>
</dbReference>
<evidence type="ECO:0000313" key="8">
    <source>
        <dbReference type="Proteomes" id="UP000019486"/>
    </source>
</evidence>
<feature type="region of interest" description="Disordered" evidence="4">
    <location>
        <begin position="1"/>
        <end position="22"/>
    </location>
</feature>
<keyword evidence="8" id="KW-1185">Reference proteome</keyword>
<dbReference type="InterPro" id="IPR036388">
    <property type="entry name" value="WH-like_DNA-bd_sf"/>
</dbReference>
<dbReference type="InterPro" id="IPR029016">
    <property type="entry name" value="GAF-like_dom_sf"/>
</dbReference>
<evidence type="ECO:0000256" key="1">
    <source>
        <dbReference type="ARBA" id="ARBA00023015"/>
    </source>
</evidence>
<sequence length="271" mass="29987">MKGDHAGALDQPEPPERHQGNGTQTLLRGLALLECVAEGIGDVKGIAARLGTPRSTTHRMLNSLVAERYLHHVPYKGYLLGPKLIELGMRALEHRPLVAIARPHIEALAQRTGDTVHLGVMEDAEVFYLDKIPGTRGLEMRSRVGLRMPVASTGIGKGLMLGLPRDQWRRLYDRAAEFSALSPDRPPLAPWPEFERRLANYVERDWSFDLEENEIGIRCVGAPIRDVRGQVVAAISVASAIHYMPDDRMAELGPMVRACADAISKELGWKP</sequence>
<comment type="caution">
    <text evidence="7">The sequence shown here is derived from an EMBL/GenBank/DDBJ whole genome shotgun (WGS) entry which is preliminary data.</text>
</comment>
<evidence type="ECO:0000256" key="2">
    <source>
        <dbReference type="ARBA" id="ARBA00023125"/>
    </source>
</evidence>
<reference evidence="7 8" key="1">
    <citation type="submission" date="2013-08" db="EMBL/GenBank/DDBJ databases">
        <title>The genome sequence of Skermanella stibiiresistens.</title>
        <authorList>
            <person name="Zhu W."/>
            <person name="Wang G."/>
        </authorList>
    </citation>
    <scope>NUCLEOTIDE SEQUENCE [LARGE SCALE GENOMIC DNA]</scope>
    <source>
        <strain evidence="7 8">SB22</strain>
    </source>
</reference>
<dbReference type="EMBL" id="AVFL01000003">
    <property type="protein sequence ID" value="EWY41776.1"/>
    <property type="molecule type" value="Genomic_DNA"/>
</dbReference>
<dbReference type="SUPFAM" id="SSF46785">
    <property type="entry name" value="Winged helix' DNA-binding domain"/>
    <property type="match status" value="1"/>
</dbReference>
<dbReference type="Proteomes" id="UP000019486">
    <property type="component" value="Unassembled WGS sequence"/>
</dbReference>
<evidence type="ECO:0000259" key="6">
    <source>
        <dbReference type="PROSITE" id="PS51078"/>
    </source>
</evidence>